<dbReference type="AlphaFoldDB" id="A0A7W7PY62"/>
<reference evidence="2 3" key="1">
    <citation type="submission" date="2020-08" db="EMBL/GenBank/DDBJ databases">
        <title>Genomic Encyclopedia of Type Strains, Phase III (KMG-III): the genomes of soil and plant-associated and newly described type strains.</title>
        <authorList>
            <person name="Whitman W."/>
        </authorList>
    </citation>
    <scope>NUCLEOTIDE SEQUENCE [LARGE SCALE GENOMIC DNA]</scope>
    <source>
        <strain evidence="2 3">CECT 3273</strain>
    </source>
</reference>
<comment type="caution">
    <text evidence="2">The sequence shown here is derived from an EMBL/GenBank/DDBJ whole genome shotgun (WGS) entry which is preliminary data.</text>
</comment>
<dbReference type="RefSeq" id="WP_184829537.1">
    <property type="nucleotide sequence ID" value="NZ_BMTK01000041.1"/>
</dbReference>
<dbReference type="EMBL" id="JACHJI010000030">
    <property type="protein sequence ID" value="MBB4903482.1"/>
    <property type="molecule type" value="Genomic_DNA"/>
</dbReference>
<evidence type="ECO:0000313" key="2">
    <source>
        <dbReference type="EMBL" id="MBB4903482.1"/>
    </source>
</evidence>
<organism evidence="2 3">
    <name type="scientific">Streptomyces griseomycini</name>
    <dbReference type="NCBI Taxonomy" id="66895"/>
    <lineage>
        <taxon>Bacteria</taxon>
        <taxon>Bacillati</taxon>
        <taxon>Actinomycetota</taxon>
        <taxon>Actinomycetes</taxon>
        <taxon>Kitasatosporales</taxon>
        <taxon>Streptomycetaceae</taxon>
        <taxon>Streptomyces</taxon>
    </lineage>
</organism>
<keyword evidence="1" id="KW-0812">Transmembrane</keyword>
<evidence type="ECO:0000313" key="3">
    <source>
        <dbReference type="Proteomes" id="UP000579523"/>
    </source>
</evidence>
<feature type="transmembrane region" description="Helical" evidence="1">
    <location>
        <begin position="37"/>
        <end position="59"/>
    </location>
</feature>
<keyword evidence="1" id="KW-0472">Membrane</keyword>
<keyword evidence="1" id="KW-1133">Transmembrane helix</keyword>
<proteinExistence type="predicted"/>
<protein>
    <submittedName>
        <fullName evidence="2">Uncharacterized protein</fullName>
    </submittedName>
</protein>
<dbReference type="Proteomes" id="UP000579523">
    <property type="component" value="Unassembled WGS sequence"/>
</dbReference>
<sequence length="60" mass="5942">MSPLQILSLLLALSTALNIAFTTGLLAHRSGAGIPQAILAGAGAAATSLGIYFAAVAAYR</sequence>
<keyword evidence="3" id="KW-1185">Reference proteome</keyword>
<name>A0A7W7PY62_9ACTN</name>
<accession>A0A7W7PY62</accession>
<evidence type="ECO:0000256" key="1">
    <source>
        <dbReference type="SAM" id="Phobius"/>
    </source>
</evidence>
<gene>
    <name evidence="2" type="ORF">FHS37_007579</name>
</gene>